<dbReference type="RefSeq" id="WP_051676509.1">
    <property type="nucleotide sequence ID" value="NZ_BSOO01000001.1"/>
</dbReference>
<name>A0ABQ5Z0N9_9SPHN</name>
<feature type="signal peptide" evidence="1">
    <location>
        <begin position="1"/>
        <end position="24"/>
    </location>
</feature>
<feature type="chain" id="PRO_5046299503" description="Tail specific protease domain-containing protein" evidence="1">
    <location>
        <begin position="25"/>
        <end position="483"/>
    </location>
</feature>
<evidence type="ECO:0000313" key="3">
    <source>
        <dbReference type="EMBL" id="GLR46313.1"/>
    </source>
</evidence>
<evidence type="ECO:0000256" key="1">
    <source>
        <dbReference type="SAM" id="SignalP"/>
    </source>
</evidence>
<proteinExistence type="predicted"/>
<dbReference type="Gene3D" id="3.90.226.10">
    <property type="entry name" value="2-enoyl-CoA Hydratase, Chain A, domain 1"/>
    <property type="match status" value="1"/>
</dbReference>
<keyword evidence="4" id="KW-1185">Reference proteome</keyword>
<evidence type="ECO:0000259" key="2">
    <source>
        <dbReference type="Pfam" id="PF03572"/>
    </source>
</evidence>
<reference evidence="4" key="1">
    <citation type="journal article" date="2019" name="Int. J. Syst. Evol. Microbiol.">
        <title>The Global Catalogue of Microorganisms (GCM) 10K type strain sequencing project: providing services to taxonomists for standard genome sequencing and annotation.</title>
        <authorList>
            <consortium name="The Broad Institute Genomics Platform"/>
            <consortium name="The Broad Institute Genome Sequencing Center for Infectious Disease"/>
            <person name="Wu L."/>
            <person name="Ma J."/>
        </authorList>
    </citation>
    <scope>NUCLEOTIDE SEQUENCE [LARGE SCALE GENOMIC DNA]</scope>
    <source>
        <strain evidence="4">NBRC 102146</strain>
    </source>
</reference>
<dbReference type="EMBL" id="BSOO01000001">
    <property type="protein sequence ID" value="GLR46313.1"/>
    <property type="molecule type" value="Genomic_DNA"/>
</dbReference>
<dbReference type="SUPFAM" id="SSF52096">
    <property type="entry name" value="ClpP/crotonase"/>
    <property type="match status" value="1"/>
</dbReference>
<gene>
    <name evidence="3" type="ORF">GCM10007925_00240</name>
</gene>
<dbReference type="Pfam" id="PF03572">
    <property type="entry name" value="Peptidase_S41"/>
    <property type="match status" value="1"/>
</dbReference>
<sequence>MRRRTFLQGSGAALLTGLSARSLAADRPDPADLAGDVAILREALKLHPGLYRYNSPAAFEARLQRFSADFTAAPDSAGRYLALARLTAAIRCGHSYGNFFNQKDAVRTALFDRPTRLPVHFVWLDRDMVVTGDPSGTLAPGTRILRLNGEDPARLRDRLLPLIRADGHNDAKRVSLLEVRGDDSIETFDVFQGLVAPPAGGVHRLEVQEPGGRRRRLDMPAIGLKARKAMMTAPEVREADPLWTWAIRPDRIAVLTMPGWAIWKSKWDWKGWLDERLDSLAGARGLVVDLRDNEGGEDCGNRILARLIDRPYTPPAIEQRIRFQRTPASIDRYLDTWDDSFRTLGAKAAPLTNGFFLRPAGEDALTVASAGKRLPVPVAVLTSPVNSSATFQFASNFRAIGGGRLYGRPTGGNRRGINGGCFFFVRLPASGLEFDLPLVGYFPTTPQPDAGLLPDVRVAPTIADIATGRDPVLERAAVDLARG</sequence>
<dbReference type="Proteomes" id="UP001156703">
    <property type="component" value="Unassembled WGS sequence"/>
</dbReference>
<accession>A0ABQ5Z0N9</accession>
<keyword evidence="1" id="KW-0732">Signal</keyword>
<evidence type="ECO:0000313" key="4">
    <source>
        <dbReference type="Proteomes" id="UP001156703"/>
    </source>
</evidence>
<dbReference type="InterPro" id="IPR005151">
    <property type="entry name" value="Tail-specific_protease"/>
</dbReference>
<organism evidence="3 4">
    <name type="scientific">Sphingomonas astaxanthinifaciens DSM 22298</name>
    <dbReference type="NCBI Taxonomy" id="1123267"/>
    <lineage>
        <taxon>Bacteria</taxon>
        <taxon>Pseudomonadati</taxon>
        <taxon>Pseudomonadota</taxon>
        <taxon>Alphaproteobacteria</taxon>
        <taxon>Sphingomonadales</taxon>
        <taxon>Sphingomonadaceae</taxon>
        <taxon>Sphingomonas</taxon>
    </lineage>
</organism>
<dbReference type="InterPro" id="IPR029045">
    <property type="entry name" value="ClpP/crotonase-like_dom_sf"/>
</dbReference>
<feature type="domain" description="Tail specific protease" evidence="2">
    <location>
        <begin position="252"/>
        <end position="414"/>
    </location>
</feature>
<protein>
    <recommendedName>
        <fullName evidence="2">Tail specific protease domain-containing protein</fullName>
    </recommendedName>
</protein>
<comment type="caution">
    <text evidence="3">The sequence shown here is derived from an EMBL/GenBank/DDBJ whole genome shotgun (WGS) entry which is preliminary data.</text>
</comment>